<dbReference type="GO" id="GO:0046558">
    <property type="term" value="F:arabinan endo-1,5-alpha-L-arabinosidase activity"/>
    <property type="evidence" value="ECO:0007669"/>
    <property type="project" value="UniProtKB-EC"/>
</dbReference>
<dbReference type="GO" id="GO:0005975">
    <property type="term" value="P:carbohydrate metabolic process"/>
    <property type="evidence" value="ECO:0007669"/>
    <property type="project" value="InterPro"/>
</dbReference>
<dbReference type="Proteomes" id="UP001174694">
    <property type="component" value="Unassembled WGS sequence"/>
</dbReference>
<accession>A0AA38VIA9</accession>
<feature type="site" description="Important for catalytic activity, responsible for pKa modulation of the active site Glu and correct orientation of both the proton donor and substrate" evidence="9">
    <location>
        <position position="153"/>
    </location>
</feature>
<feature type="signal peptide" evidence="10">
    <location>
        <begin position="1"/>
        <end position="23"/>
    </location>
</feature>
<dbReference type="InterPro" id="IPR006710">
    <property type="entry name" value="Glyco_hydro_43"/>
</dbReference>
<evidence type="ECO:0000256" key="1">
    <source>
        <dbReference type="ARBA" id="ARBA00000375"/>
    </source>
</evidence>
<feature type="chain" id="PRO_5041259896" description="Arabinan endo-1,5-alpha-L-arabinosidase" evidence="10">
    <location>
        <begin position="24"/>
        <end position="325"/>
    </location>
</feature>
<name>A0AA38VIA9_9PEZI</name>
<feature type="active site" description="Proton acceptor" evidence="8">
    <location>
        <position position="38"/>
    </location>
</feature>
<dbReference type="InterPro" id="IPR050727">
    <property type="entry name" value="GH43_arabinanases"/>
</dbReference>
<reference evidence="11" key="1">
    <citation type="submission" date="2022-07" db="EMBL/GenBank/DDBJ databases">
        <title>Fungi with potential for degradation of polypropylene.</title>
        <authorList>
            <person name="Gostincar C."/>
        </authorList>
    </citation>
    <scope>NUCLEOTIDE SEQUENCE</scope>
    <source>
        <strain evidence="11">EXF-13308</strain>
    </source>
</reference>
<keyword evidence="10" id="KW-0732">Signal</keyword>
<evidence type="ECO:0000256" key="6">
    <source>
        <dbReference type="ARBA" id="ARBA00023295"/>
    </source>
</evidence>
<keyword evidence="12" id="KW-1185">Reference proteome</keyword>
<dbReference type="PANTHER" id="PTHR43301:SF3">
    <property type="entry name" value="ARABINAN ENDO-1,5-ALPHA-L-ARABINOSIDASE A-RELATED"/>
    <property type="match status" value="1"/>
</dbReference>
<dbReference type="Gene3D" id="2.115.10.20">
    <property type="entry name" value="Glycosyl hydrolase domain, family 43"/>
    <property type="match status" value="1"/>
</dbReference>
<dbReference type="EC" id="3.2.1.99" evidence="4 7"/>
<gene>
    <name evidence="11" type="ORF">NKR23_g10329</name>
</gene>
<comment type="pathway">
    <text evidence="2 7">Glycan metabolism; L-arabinan degradation.</text>
</comment>
<dbReference type="PIRSF" id="PIRSF026534">
    <property type="entry name" value="Endo_alpha-L-arabinosidase"/>
    <property type="match status" value="1"/>
</dbReference>
<evidence type="ECO:0000256" key="4">
    <source>
        <dbReference type="ARBA" id="ARBA00012586"/>
    </source>
</evidence>
<proteinExistence type="inferred from homology"/>
<dbReference type="SUPFAM" id="SSF75005">
    <property type="entry name" value="Arabinanase/levansucrase/invertase"/>
    <property type="match status" value="1"/>
</dbReference>
<evidence type="ECO:0000256" key="10">
    <source>
        <dbReference type="SAM" id="SignalP"/>
    </source>
</evidence>
<comment type="similarity">
    <text evidence="3 7">Belongs to the glycosyl hydrolase 43 family.</text>
</comment>
<evidence type="ECO:0000313" key="11">
    <source>
        <dbReference type="EMBL" id="KAJ9134110.1"/>
    </source>
</evidence>
<evidence type="ECO:0000256" key="2">
    <source>
        <dbReference type="ARBA" id="ARBA00004834"/>
    </source>
</evidence>
<comment type="catalytic activity">
    <reaction evidence="1 7">
        <text>Endohydrolysis of (1-&gt;5)-alpha-arabinofuranosidic linkages in (1-&gt;5)-arabinans.</text>
        <dbReference type="EC" id="3.2.1.99"/>
    </reaction>
</comment>
<protein>
    <recommendedName>
        <fullName evidence="4 7">Arabinan endo-1,5-alpha-L-arabinosidase</fullName>
        <ecNumber evidence="4 7">3.2.1.99</ecNumber>
    </recommendedName>
</protein>
<dbReference type="EMBL" id="JANBVO010000045">
    <property type="protein sequence ID" value="KAJ9134110.1"/>
    <property type="molecule type" value="Genomic_DNA"/>
</dbReference>
<dbReference type="CDD" id="cd18831">
    <property type="entry name" value="GH43_AnAbnA-like"/>
    <property type="match status" value="1"/>
</dbReference>
<dbReference type="InterPro" id="IPR023296">
    <property type="entry name" value="Glyco_hydro_beta-prop_sf"/>
</dbReference>
<dbReference type="InterPro" id="IPR016840">
    <property type="entry name" value="Glyco_hydro_43_endo_a_Ara-ase"/>
</dbReference>
<evidence type="ECO:0000256" key="5">
    <source>
        <dbReference type="ARBA" id="ARBA00022801"/>
    </source>
</evidence>
<evidence type="ECO:0000256" key="7">
    <source>
        <dbReference type="PIRNR" id="PIRNR026534"/>
    </source>
</evidence>
<evidence type="ECO:0000256" key="8">
    <source>
        <dbReference type="PIRSR" id="PIRSR606710-1"/>
    </source>
</evidence>
<evidence type="ECO:0000313" key="12">
    <source>
        <dbReference type="Proteomes" id="UP001174694"/>
    </source>
</evidence>
<dbReference type="AlphaFoldDB" id="A0AA38VIA9"/>
<sequence>MQLTQVFLSGICAVAVLFRGAYGYANPGACSGDCWAHDPAVIRRSSDGTYFRFNTGSEIGIWKASSLTGSWTYQGKVLPSGSSIDLAGNTDLWAPDVQLVGSTYVLYYAVSTFGSQASAIGYATSSTMEAGSWTDHGSTGIASSSGKAYNAIDPNLIKVGSSYYMNFGSFWGDIYQVAMNSGATKASGSAYQIAYNSSGTHAVEGSFMYYREGYYYLFFSAGICCGYDTSKPATGAEYAIKVCRSQSATGGFVDRDGQSCTAGGGTTVLASHDAVYGPGGQGVFADPTYGTVLYYHYANTNIGLADSQYQFGWNTLGWSGGWPSV</sequence>
<keyword evidence="6 7" id="KW-0326">Glycosidase</keyword>
<organism evidence="11 12">
    <name type="scientific">Pleurostoma richardsiae</name>
    <dbReference type="NCBI Taxonomy" id="41990"/>
    <lineage>
        <taxon>Eukaryota</taxon>
        <taxon>Fungi</taxon>
        <taxon>Dikarya</taxon>
        <taxon>Ascomycota</taxon>
        <taxon>Pezizomycotina</taxon>
        <taxon>Sordariomycetes</taxon>
        <taxon>Sordariomycetidae</taxon>
        <taxon>Calosphaeriales</taxon>
        <taxon>Pleurostomataceae</taxon>
        <taxon>Pleurostoma</taxon>
    </lineage>
</organism>
<keyword evidence="5 7" id="KW-0378">Hydrolase</keyword>
<evidence type="ECO:0000256" key="3">
    <source>
        <dbReference type="ARBA" id="ARBA00009865"/>
    </source>
</evidence>
<comment type="caution">
    <text evidence="11">The sequence shown here is derived from an EMBL/GenBank/DDBJ whole genome shotgun (WGS) entry which is preliminary data.</text>
</comment>
<evidence type="ECO:0000256" key="9">
    <source>
        <dbReference type="PIRSR" id="PIRSR606710-2"/>
    </source>
</evidence>
<dbReference type="Pfam" id="PF04616">
    <property type="entry name" value="Glyco_hydro_43"/>
    <property type="match status" value="1"/>
</dbReference>
<dbReference type="PANTHER" id="PTHR43301">
    <property type="entry name" value="ARABINAN ENDO-1,5-ALPHA-L-ARABINOSIDASE"/>
    <property type="match status" value="1"/>
</dbReference>
<feature type="active site" description="Proton donor" evidence="8">
    <location>
        <position position="204"/>
    </location>
</feature>